<evidence type="ECO:0000313" key="3">
    <source>
        <dbReference type="Proteomes" id="UP001201812"/>
    </source>
</evidence>
<evidence type="ECO:0000313" key="2">
    <source>
        <dbReference type="EMBL" id="KAI1728145.1"/>
    </source>
</evidence>
<sequence>MTPVCFLVEPRNVLLEHMLIVDPKVHTKMSDRNIIGFIRHGAENIYMFAGGAAFLFGGITVTIIFLSTFGCYNHLRKRKDLFSSRTMSLYWALITALVIDMFSGAILVLMPSCFVGLSFLYGAKHASILTSIAMRSICLYHIMANVVLICAVRPYRDAVSRLFIQILSCKKSSITSRSNKVFDRPSRPTSAQPQIVGFEGNSRFFNYAQ</sequence>
<evidence type="ECO:0000256" key="1">
    <source>
        <dbReference type="SAM" id="Phobius"/>
    </source>
</evidence>
<dbReference type="Proteomes" id="UP001201812">
    <property type="component" value="Unassembled WGS sequence"/>
</dbReference>
<reference evidence="2" key="1">
    <citation type="submission" date="2022-01" db="EMBL/GenBank/DDBJ databases">
        <title>Genome Sequence Resource for Two Populations of Ditylenchus destructor, the Migratory Endoparasitic Phytonematode.</title>
        <authorList>
            <person name="Zhang H."/>
            <person name="Lin R."/>
            <person name="Xie B."/>
        </authorList>
    </citation>
    <scope>NUCLEOTIDE SEQUENCE</scope>
    <source>
        <strain evidence="2">BazhouSP</strain>
    </source>
</reference>
<organism evidence="2 3">
    <name type="scientific">Ditylenchus destructor</name>
    <dbReference type="NCBI Taxonomy" id="166010"/>
    <lineage>
        <taxon>Eukaryota</taxon>
        <taxon>Metazoa</taxon>
        <taxon>Ecdysozoa</taxon>
        <taxon>Nematoda</taxon>
        <taxon>Chromadorea</taxon>
        <taxon>Rhabditida</taxon>
        <taxon>Tylenchina</taxon>
        <taxon>Tylenchomorpha</taxon>
        <taxon>Sphaerularioidea</taxon>
        <taxon>Anguinidae</taxon>
        <taxon>Anguininae</taxon>
        <taxon>Ditylenchus</taxon>
    </lineage>
</organism>
<feature type="transmembrane region" description="Helical" evidence="1">
    <location>
        <begin position="89"/>
        <end position="120"/>
    </location>
</feature>
<dbReference type="AlphaFoldDB" id="A0AAD4NG96"/>
<dbReference type="Pfam" id="PF10318">
    <property type="entry name" value="7TM_GPCR_Srh"/>
    <property type="match status" value="1"/>
</dbReference>
<feature type="transmembrane region" description="Helical" evidence="1">
    <location>
        <begin position="132"/>
        <end position="152"/>
    </location>
</feature>
<dbReference type="EMBL" id="JAKKPZ010000001">
    <property type="protein sequence ID" value="KAI1728145.1"/>
    <property type="molecule type" value="Genomic_DNA"/>
</dbReference>
<comment type="caution">
    <text evidence="2">The sequence shown here is derived from an EMBL/GenBank/DDBJ whole genome shotgun (WGS) entry which is preliminary data.</text>
</comment>
<dbReference type="InterPro" id="IPR019422">
    <property type="entry name" value="7TM_GPCR_serpentine_rcpt_Srh"/>
</dbReference>
<protein>
    <submittedName>
        <fullName evidence="2">Serpentine type 7TM GPCR chemoreceptor srh domain-containing protein</fullName>
    </submittedName>
</protein>
<name>A0AAD4NG96_9BILA</name>
<keyword evidence="1" id="KW-1133">Transmembrane helix</keyword>
<keyword evidence="3" id="KW-1185">Reference proteome</keyword>
<keyword evidence="1" id="KW-0812">Transmembrane</keyword>
<gene>
    <name evidence="2" type="ORF">DdX_00302</name>
</gene>
<proteinExistence type="predicted"/>
<accession>A0AAD4NG96</accession>
<feature type="transmembrane region" description="Helical" evidence="1">
    <location>
        <begin position="45"/>
        <end position="69"/>
    </location>
</feature>
<keyword evidence="1" id="KW-0472">Membrane</keyword>